<reference evidence="1" key="2">
    <citation type="journal article" date="2015" name="Fish Shellfish Immunol.">
        <title>Early steps in the European eel (Anguilla anguilla)-Vibrio vulnificus interaction in the gills: Role of the RtxA13 toxin.</title>
        <authorList>
            <person name="Callol A."/>
            <person name="Pajuelo D."/>
            <person name="Ebbesson L."/>
            <person name="Teles M."/>
            <person name="MacKenzie S."/>
            <person name="Amaro C."/>
        </authorList>
    </citation>
    <scope>NUCLEOTIDE SEQUENCE</scope>
</reference>
<dbReference type="EMBL" id="GBXM01106352">
    <property type="protein sequence ID" value="JAH02225.1"/>
    <property type="molecule type" value="Transcribed_RNA"/>
</dbReference>
<dbReference type="Gene3D" id="2.120.10.80">
    <property type="entry name" value="Kelch-type beta propeller"/>
    <property type="match status" value="1"/>
</dbReference>
<dbReference type="InterPro" id="IPR015915">
    <property type="entry name" value="Kelch-typ_b-propeller"/>
</dbReference>
<organism evidence="1">
    <name type="scientific">Anguilla anguilla</name>
    <name type="common">European freshwater eel</name>
    <name type="synonym">Muraena anguilla</name>
    <dbReference type="NCBI Taxonomy" id="7936"/>
    <lineage>
        <taxon>Eukaryota</taxon>
        <taxon>Metazoa</taxon>
        <taxon>Chordata</taxon>
        <taxon>Craniata</taxon>
        <taxon>Vertebrata</taxon>
        <taxon>Euteleostomi</taxon>
        <taxon>Actinopterygii</taxon>
        <taxon>Neopterygii</taxon>
        <taxon>Teleostei</taxon>
        <taxon>Anguilliformes</taxon>
        <taxon>Anguillidae</taxon>
        <taxon>Anguilla</taxon>
    </lineage>
</organism>
<reference evidence="1" key="1">
    <citation type="submission" date="2014-11" db="EMBL/GenBank/DDBJ databases">
        <authorList>
            <person name="Amaro Gonzalez C."/>
        </authorList>
    </citation>
    <scope>NUCLEOTIDE SEQUENCE</scope>
</reference>
<accession>A0A0E9PDV1</accession>
<sequence length="91" mass="9984">MAAATPYTFSTLRWPSGTNPSSMETALPLDPGTQRVYFRGRSSCFGGWDTPVRFNDMHMLDLGLMEFSPVKTNGTPPSPRSWHGCAVLSDS</sequence>
<proteinExistence type="predicted"/>
<dbReference type="AlphaFoldDB" id="A0A0E9PDV1"/>
<evidence type="ECO:0000313" key="1">
    <source>
        <dbReference type="EMBL" id="JAH02225.1"/>
    </source>
</evidence>
<name>A0A0E9PDV1_ANGAN</name>
<dbReference type="SUPFAM" id="SSF117281">
    <property type="entry name" value="Kelch motif"/>
    <property type="match status" value="1"/>
</dbReference>
<protein>
    <submittedName>
        <fullName evidence="1">Uncharacterized protein</fullName>
    </submittedName>
</protein>